<dbReference type="EMBL" id="JAGRRH010000018">
    <property type="protein sequence ID" value="KAG7351554.1"/>
    <property type="molecule type" value="Genomic_DNA"/>
</dbReference>
<accession>A0A9K3PNK7</accession>
<keyword evidence="2" id="KW-1185">Reference proteome</keyword>
<sequence>MLDFDLCLLEQVIRSSNKASKSVRFAEYDEVLPVRHRDDMAPEDFAAMYLSAEEQRASQQFVVHELATTVRGDPTHEMEESCLRGLENHCLERSQRFRATVNKLYDIVYDCQTFEEENGVQVPPEYLAQYLIQISSYCADDARERALHDEEEAATTA</sequence>
<comment type="caution">
    <text evidence="1">The sequence shown here is derived from an EMBL/GenBank/DDBJ whole genome shotgun (WGS) entry which is preliminary data.</text>
</comment>
<name>A0A9K3PNK7_9STRA</name>
<reference evidence="1" key="2">
    <citation type="submission" date="2021-04" db="EMBL/GenBank/DDBJ databases">
        <authorList>
            <person name="Podell S."/>
        </authorList>
    </citation>
    <scope>NUCLEOTIDE SEQUENCE</scope>
    <source>
        <strain evidence="1">Hildebrandi</strain>
    </source>
</reference>
<dbReference type="Proteomes" id="UP000693970">
    <property type="component" value="Unassembled WGS sequence"/>
</dbReference>
<proteinExistence type="predicted"/>
<evidence type="ECO:0000313" key="2">
    <source>
        <dbReference type="Proteomes" id="UP000693970"/>
    </source>
</evidence>
<organism evidence="1 2">
    <name type="scientific">Nitzschia inconspicua</name>
    <dbReference type="NCBI Taxonomy" id="303405"/>
    <lineage>
        <taxon>Eukaryota</taxon>
        <taxon>Sar</taxon>
        <taxon>Stramenopiles</taxon>
        <taxon>Ochrophyta</taxon>
        <taxon>Bacillariophyta</taxon>
        <taxon>Bacillariophyceae</taxon>
        <taxon>Bacillariophycidae</taxon>
        <taxon>Bacillariales</taxon>
        <taxon>Bacillariaceae</taxon>
        <taxon>Nitzschia</taxon>
    </lineage>
</organism>
<dbReference type="AlphaFoldDB" id="A0A9K3PNK7"/>
<gene>
    <name evidence="1" type="ORF">IV203_010914</name>
</gene>
<protein>
    <submittedName>
        <fullName evidence="1">Uncharacterized protein</fullName>
    </submittedName>
</protein>
<reference evidence="1" key="1">
    <citation type="journal article" date="2021" name="Sci. Rep.">
        <title>Diploid genomic architecture of Nitzschia inconspicua, an elite biomass production diatom.</title>
        <authorList>
            <person name="Oliver A."/>
            <person name="Podell S."/>
            <person name="Pinowska A."/>
            <person name="Traller J.C."/>
            <person name="Smith S.R."/>
            <person name="McClure R."/>
            <person name="Beliaev A."/>
            <person name="Bohutskyi P."/>
            <person name="Hill E.A."/>
            <person name="Rabines A."/>
            <person name="Zheng H."/>
            <person name="Allen L.Z."/>
            <person name="Kuo A."/>
            <person name="Grigoriev I.V."/>
            <person name="Allen A.E."/>
            <person name="Hazlebeck D."/>
            <person name="Allen E.E."/>
        </authorList>
    </citation>
    <scope>NUCLEOTIDE SEQUENCE</scope>
    <source>
        <strain evidence="1">Hildebrandi</strain>
    </source>
</reference>
<evidence type="ECO:0000313" key="1">
    <source>
        <dbReference type="EMBL" id="KAG7351554.1"/>
    </source>
</evidence>